<keyword evidence="5 8" id="KW-1133">Transmembrane helix</keyword>
<dbReference type="Gene3D" id="1.20.1740.10">
    <property type="entry name" value="Amino acid/polyamine transporter I"/>
    <property type="match status" value="1"/>
</dbReference>
<evidence type="ECO:0000256" key="4">
    <source>
        <dbReference type="ARBA" id="ARBA00022970"/>
    </source>
</evidence>
<feature type="transmembrane region" description="Helical" evidence="8">
    <location>
        <begin position="457"/>
        <end position="479"/>
    </location>
</feature>
<feature type="transmembrane region" description="Helical" evidence="8">
    <location>
        <begin position="196"/>
        <end position="220"/>
    </location>
</feature>
<evidence type="ECO:0000256" key="3">
    <source>
        <dbReference type="ARBA" id="ARBA00022692"/>
    </source>
</evidence>
<keyword evidence="3 8" id="KW-0812">Transmembrane</keyword>
<keyword evidence="6 8" id="KW-0472">Membrane</keyword>
<evidence type="ECO:0000256" key="7">
    <source>
        <dbReference type="SAM" id="MobiDB-lite"/>
    </source>
</evidence>
<dbReference type="AlphaFoldDB" id="A0A9P9WLB0"/>
<evidence type="ECO:0000313" key="10">
    <source>
        <dbReference type="EMBL" id="KAI1868827.1"/>
    </source>
</evidence>
<evidence type="ECO:0000259" key="9">
    <source>
        <dbReference type="Pfam" id="PF00324"/>
    </source>
</evidence>
<dbReference type="GO" id="GO:0016020">
    <property type="term" value="C:membrane"/>
    <property type="evidence" value="ECO:0007669"/>
    <property type="project" value="UniProtKB-SubCell"/>
</dbReference>
<dbReference type="PIRSF" id="PIRSF006060">
    <property type="entry name" value="AA_transporter"/>
    <property type="match status" value="1"/>
</dbReference>
<keyword evidence="2" id="KW-0813">Transport</keyword>
<keyword evidence="4" id="KW-0029">Amino-acid transport</keyword>
<evidence type="ECO:0000256" key="2">
    <source>
        <dbReference type="ARBA" id="ARBA00022448"/>
    </source>
</evidence>
<evidence type="ECO:0000256" key="1">
    <source>
        <dbReference type="ARBA" id="ARBA00004141"/>
    </source>
</evidence>
<feature type="transmembrane region" description="Helical" evidence="8">
    <location>
        <begin position="163"/>
        <end position="184"/>
    </location>
</feature>
<comment type="subcellular location">
    <subcellularLocation>
        <location evidence="1">Membrane</location>
        <topology evidence="1">Multi-pass membrane protein</topology>
    </subcellularLocation>
</comment>
<sequence>MEKEITKPSADPAVEEKAHLEQPEGSIRAVGIVQDAHHHFEELGELKQGLQQRHIQMIALAGAIGTGLFLGSGIALAKGGPLGAFLGYTITGVLASSVALAVGEMGALAPLSGGIVRYAELFVDPALSFAVGWNIVYFYLVSIPNEIVATAALIEFWVSTNNAIWITIFSLLVVVSCSLFVRVYGELEFTFSMLKILLIVFINILALVVTCGGGPSGSAIGFKYWHTPGLFVQHLGVPGALGRFMGFWSTFSSAVYSYSGIENITMAASEIDYPRRAIPQAAKRIFVRIILFYVVSIFMVTLVVASNDPSLLGASSTSASPFVIAANNAGIKVVPSIINAIVITSAWSSANAGMLVGTRALYGMAKEGRAPEIFARLNRYSIPYVAVTLFSVFLALGYLTLSDSASVVFSWLINLIAVGALVNWSVILITYLRFQYGCKAQSIDRHELPWAAPFQPYLSWVALSVFILLLLTSGYTVFINGHWSAQTFISSYINIPIILALYFGYKLTRRTKVISLGEIPIRTFIQIANDNPEPPAKPKQGLRRLNILWS</sequence>
<dbReference type="PANTHER" id="PTHR43341:SF18">
    <property type="entry name" value="AMINO ACID PERMEASE_ SLC12A DOMAIN-CONTAINING PROTEIN"/>
    <property type="match status" value="1"/>
</dbReference>
<evidence type="ECO:0000256" key="8">
    <source>
        <dbReference type="SAM" id="Phobius"/>
    </source>
</evidence>
<feature type="transmembrane region" description="Helical" evidence="8">
    <location>
        <begin position="382"/>
        <end position="399"/>
    </location>
</feature>
<reference evidence="10" key="1">
    <citation type="submission" date="2021-03" db="EMBL/GenBank/DDBJ databases">
        <title>Revisited historic fungal species revealed as producer of novel bioactive compounds through whole genome sequencing and comparative genomics.</title>
        <authorList>
            <person name="Vignolle G.A."/>
            <person name="Hochenegger N."/>
            <person name="Mach R.L."/>
            <person name="Mach-Aigner A.R."/>
            <person name="Javad Rahimi M."/>
            <person name="Salim K.A."/>
            <person name="Chan C.M."/>
            <person name="Lim L.B.L."/>
            <person name="Cai F."/>
            <person name="Druzhinina I.S."/>
            <person name="U'Ren J.M."/>
            <person name="Derntl C."/>
        </authorList>
    </citation>
    <scope>NUCLEOTIDE SEQUENCE</scope>
    <source>
        <strain evidence="10">TUCIM 5799</strain>
    </source>
</reference>
<feature type="transmembrane region" description="Helical" evidence="8">
    <location>
        <begin position="411"/>
        <end position="436"/>
    </location>
</feature>
<evidence type="ECO:0000256" key="5">
    <source>
        <dbReference type="ARBA" id="ARBA00022989"/>
    </source>
</evidence>
<feature type="domain" description="Amino acid permease/ SLC12A" evidence="9">
    <location>
        <begin position="54"/>
        <end position="512"/>
    </location>
</feature>
<dbReference type="Pfam" id="PF00324">
    <property type="entry name" value="AA_permease"/>
    <property type="match status" value="1"/>
</dbReference>
<feature type="transmembrane region" description="Helical" evidence="8">
    <location>
        <begin position="337"/>
        <end position="362"/>
    </location>
</feature>
<gene>
    <name evidence="10" type="ORF">JX265_006806</name>
</gene>
<dbReference type="FunFam" id="1.20.1740.10:FF:000006">
    <property type="entry name" value="General amino acid permease"/>
    <property type="match status" value="1"/>
</dbReference>
<feature type="transmembrane region" description="Helical" evidence="8">
    <location>
        <begin position="240"/>
        <end position="258"/>
    </location>
</feature>
<dbReference type="GO" id="GO:0015171">
    <property type="term" value="F:amino acid transmembrane transporter activity"/>
    <property type="evidence" value="ECO:0007669"/>
    <property type="project" value="TreeGrafter"/>
</dbReference>
<feature type="transmembrane region" description="Helical" evidence="8">
    <location>
        <begin position="83"/>
        <end position="109"/>
    </location>
</feature>
<protein>
    <recommendedName>
        <fullName evidence="9">Amino acid permease/ SLC12A domain-containing protein</fullName>
    </recommendedName>
</protein>
<feature type="transmembrane region" description="Helical" evidence="8">
    <location>
        <begin position="285"/>
        <end position="305"/>
    </location>
</feature>
<dbReference type="PANTHER" id="PTHR43341">
    <property type="entry name" value="AMINO ACID PERMEASE"/>
    <property type="match status" value="1"/>
</dbReference>
<name>A0A9P9WLB0_9PEZI</name>
<organism evidence="10 11">
    <name type="scientific">Neoarthrinium moseri</name>
    <dbReference type="NCBI Taxonomy" id="1658444"/>
    <lineage>
        <taxon>Eukaryota</taxon>
        <taxon>Fungi</taxon>
        <taxon>Dikarya</taxon>
        <taxon>Ascomycota</taxon>
        <taxon>Pezizomycotina</taxon>
        <taxon>Sordariomycetes</taxon>
        <taxon>Xylariomycetidae</taxon>
        <taxon>Amphisphaeriales</taxon>
        <taxon>Apiosporaceae</taxon>
        <taxon>Neoarthrinium</taxon>
    </lineage>
</organism>
<dbReference type="Proteomes" id="UP000829685">
    <property type="component" value="Unassembled WGS sequence"/>
</dbReference>
<feature type="region of interest" description="Disordered" evidence="7">
    <location>
        <begin position="1"/>
        <end position="21"/>
    </location>
</feature>
<comment type="caution">
    <text evidence="10">The sequence shown here is derived from an EMBL/GenBank/DDBJ whole genome shotgun (WGS) entry which is preliminary data.</text>
</comment>
<feature type="transmembrane region" description="Helical" evidence="8">
    <location>
        <begin position="485"/>
        <end position="505"/>
    </location>
</feature>
<proteinExistence type="predicted"/>
<dbReference type="InterPro" id="IPR004841">
    <property type="entry name" value="AA-permease/SLC12A_dom"/>
</dbReference>
<dbReference type="EMBL" id="JAFIMR010000016">
    <property type="protein sequence ID" value="KAI1868827.1"/>
    <property type="molecule type" value="Genomic_DNA"/>
</dbReference>
<feature type="transmembrane region" description="Helical" evidence="8">
    <location>
        <begin position="121"/>
        <end position="143"/>
    </location>
</feature>
<evidence type="ECO:0000256" key="6">
    <source>
        <dbReference type="ARBA" id="ARBA00023136"/>
    </source>
</evidence>
<keyword evidence="11" id="KW-1185">Reference proteome</keyword>
<feature type="transmembrane region" description="Helical" evidence="8">
    <location>
        <begin position="57"/>
        <end position="77"/>
    </location>
</feature>
<accession>A0A9P9WLB0</accession>
<evidence type="ECO:0000313" key="11">
    <source>
        <dbReference type="Proteomes" id="UP000829685"/>
    </source>
</evidence>
<dbReference type="InterPro" id="IPR050524">
    <property type="entry name" value="APC_YAT"/>
</dbReference>